<comment type="caution">
    <text evidence="2">The sequence shown here is derived from an EMBL/GenBank/DDBJ whole genome shotgun (WGS) entry which is preliminary data.</text>
</comment>
<evidence type="ECO:0000313" key="2">
    <source>
        <dbReference type="EMBL" id="MCM5679326.1"/>
    </source>
</evidence>
<accession>A0ABT0YKR5</accession>
<dbReference type="RefSeq" id="WP_251777519.1">
    <property type="nucleotide sequence ID" value="NZ_JAMKFE010000003.1"/>
</dbReference>
<name>A0ABT0YKR5_9BURK</name>
<keyword evidence="3" id="KW-1185">Reference proteome</keyword>
<dbReference type="Proteomes" id="UP001165541">
    <property type="component" value="Unassembled WGS sequence"/>
</dbReference>
<dbReference type="EMBL" id="JAMKFE010000003">
    <property type="protein sequence ID" value="MCM5679326.1"/>
    <property type="molecule type" value="Genomic_DNA"/>
</dbReference>
<reference evidence="2" key="1">
    <citation type="submission" date="2022-05" db="EMBL/GenBank/DDBJ databases">
        <title>Schlegelella sp. nov., isolated from mangrove soil.</title>
        <authorList>
            <person name="Liu Y."/>
            <person name="Ge X."/>
            <person name="Liu W."/>
        </authorList>
    </citation>
    <scope>NUCLEOTIDE SEQUENCE</scope>
    <source>
        <strain evidence="2">S2-27</strain>
    </source>
</reference>
<dbReference type="InterPro" id="IPR021317">
    <property type="entry name" value="DUF2917"/>
</dbReference>
<evidence type="ECO:0000256" key="1">
    <source>
        <dbReference type="SAM" id="MobiDB-lite"/>
    </source>
</evidence>
<dbReference type="Pfam" id="PF11142">
    <property type="entry name" value="DUF2917"/>
    <property type="match status" value="1"/>
</dbReference>
<organism evidence="2 3">
    <name type="scientific">Caldimonas mangrovi</name>
    <dbReference type="NCBI Taxonomy" id="2944811"/>
    <lineage>
        <taxon>Bacteria</taxon>
        <taxon>Pseudomonadati</taxon>
        <taxon>Pseudomonadota</taxon>
        <taxon>Betaproteobacteria</taxon>
        <taxon>Burkholderiales</taxon>
        <taxon>Sphaerotilaceae</taxon>
        <taxon>Caldimonas</taxon>
    </lineage>
</organism>
<evidence type="ECO:0000313" key="3">
    <source>
        <dbReference type="Proteomes" id="UP001165541"/>
    </source>
</evidence>
<gene>
    <name evidence="2" type="ORF">M8A51_07250</name>
</gene>
<protein>
    <submittedName>
        <fullName evidence="2">DUF2917 domain-containing protein</fullName>
    </submittedName>
</protein>
<feature type="region of interest" description="Disordered" evidence="1">
    <location>
        <begin position="1"/>
        <end position="25"/>
    </location>
</feature>
<proteinExistence type="predicted"/>
<feature type="compositionally biased region" description="Low complexity" evidence="1">
    <location>
        <begin position="1"/>
        <end position="17"/>
    </location>
</feature>
<sequence length="124" mass="12772">MERASSLSFMPSSQQSSRTAGRVGKGEAVTLRAASAGLLRVSAGRVWVTPTSTAAHASRDVFLQAGEQLPLAAGQEIVVEGWPSARFELVAVPHAAGAIASLQRLVRTLSASRSSAAPAPQCCS</sequence>